<dbReference type="PANTHER" id="PTHR10117">
    <property type="entry name" value="TRANSIENT RECEPTOR POTENTIAL CHANNEL"/>
    <property type="match status" value="1"/>
</dbReference>
<keyword evidence="6" id="KW-0472">Membrane</keyword>
<keyword evidence="3" id="KW-0407">Ion channel</keyword>
<reference evidence="7" key="1">
    <citation type="submission" date="2020-04" db="EMBL/GenBank/DDBJ databases">
        <authorList>
            <person name="Alioto T."/>
            <person name="Alioto T."/>
            <person name="Gomez Garrido J."/>
        </authorList>
    </citation>
    <scope>NUCLEOTIDE SEQUENCE</scope>
    <source>
        <strain evidence="7">A484AB</strain>
    </source>
</reference>
<dbReference type="EMBL" id="CACRXK020007732">
    <property type="protein sequence ID" value="CAB4013040.1"/>
    <property type="molecule type" value="Genomic_DNA"/>
</dbReference>
<dbReference type="GO" id="GO:0051480">
    <property type="term" value="P:regulation of cytosolic calcium ion concentration"/>
    <property type="evidence" value="ECO:0007669"/>
    <property type="project" value="TreeGrafter"/>
</dbReference>
<keyword evidence="8" id="KW-1185">Reference proteome</keyword>
<gene>
    <name evidence="7" type="ORF">PACLA_8A071065</name>
</gene>
<evidence type="ECO:0000256" key="3">
    <source>
        <dbReference type="ARBA" id="ARBA00023303"/>
    </source>
</evidence>
<comment type="caution">
    <text evidence="7">The sequence shown here is derived from an EMBL/GenBank/DDBJ whole genome shotgun (WGS) entry which is preliminary data.</text>
</comment>
<feature type="region of interest" description="Disordered" evidence="5">
    <location>
        <begin position="59"/>
        <end position="79"/>
    </location>
</feature>
<dbReference type="GO" id="GO:0015279">
    <property type="term" value="F:store-operated calcium channel activity"/>
    <property type="evidence" value="ECO:0007669"/>
    <property type="project" value="TreeGrafter"/>
</dbReference>
<dbReference type="GO" id="GO:0005886">
    <property type="term" value="C:plasma membrane"/>
    <property type="evidence" value="ECO:0007669"/>
    <property type="project" value="TreeGrafter"/>
</dbReference>
<evidence type="ECO:0000313" key="8">
    <source>
        <dbReference type="Proteomes" id="UP001152795"/>
    </source>
</evidence>
<dbReference type="Proteomes" id="UP001152795">
    <property type="component" value="Unassembled WGS sequence"/>
</dbReference>
<dbReference type="GO" id="GO:0034703">
    <property type="term" value="C:cation channel complex"/>
    <property type="evidence" value="ECO:0007669"/>
    <property type="project" value="TreeGrafter"/>
</dbReference>
<feature type="coiled-coil region" evidence="4">
    <location>
        <begin position="83"/>
        <end position="110"/>
    </location>
</feature>
<dbReference type="PANTHER" id="PTHR10117:SF54">
    <property type="entry name" value="TRANSIENT RECEPTOR POTENTIAL-GAMMA PROTEIN"/>
    <property type="match status" value="1"/>
</dbReference>
<dbReference type="InterPro" id="IPR002153">
    <property type="entry name" value="TRPC_channel"/>
</dbReference>
<evidence type="ECO:0000256" key="1">
    <source>
        <dbReference type="ARBA" id="ARBA00022448"/>
    </source>
</evidence>
<evidence type="ECO:0000256" key="5">
    <source>
        <dbReference type="SAM" id="MobiDB-lite"/>
    </source>
</evidence>
<dbReference type="GO" id="GO:0070679">
    <property type="term" value="F:inositol 1,4,5 trisphosphate binding"/>
    <property type="evidence" value="ECO:0007669"/>
    <property type="project" value="TreeGrafter"/>
</dbReference>
<protein>
    <submittedName>
        <fullName evidence="7">Uncharacterized protein</fullName>
    </submittedName>
</protein>
<keyword evidence="4" id="KW-0175">Coiled coil</keyword>
<feature type="compositionally biased region" description="Polar residues" evidence="5">
    <location>
        <begin position="1"/>
        <end position="14"/>
    </location>
</feature>
<dbReference type="OrthoDB" id="2373987at2759"/>
<feature type="transmembrane region" description="Helical" evidence="6">
    <location>
        <begin position="223"/>
        <end position="241"/>
    </location>
</feature>
<organism evidence="7 8">
    <name type="scientific">Paramuricea clavata</name>
    <name type="common">Red gorgonian</name>
    <name type="synonym">Violescent sea-whip</name>
    <dbReference type="NCBI Taxonomy" id="317549"/>
    <lineage>
        <taxon>Eukaryota</taxon>
        <taxon>Metazoa</taxon>
        <taxon>Cnidaria</taxon>
        <taxon>Anthozoa</taxon>
        <taxon>Octocorallia</taxon>
        <taxon>Malacalcyonacea</taxon>
        <taxon>Plexauridae</taxon>
        <taxon>Paramuricea</taxon>
    </lineage>
</organism>
<keyword evidence="6" id="KW-1133">Transmembrane helix</keyword>
<evidence type="ECO:0000256" key="4">
    <source>
        <dbReference type="SAM" id="Coils"/>
    </source>
</evidence>
<name>A0A7D9EP43_PARCT</name>
<keyword evidence="1" id="KW-0813">Transport</keyword>
<feature type="transmembrane region" description="Helical" evidence="6">
    <location>
        <begin position="184"/>
        <end position="203"/>
    </location>
</feature>
<sequence length="250" mass="28671">MSLSETSSGSNPGSDQAMDCTEEPDTLGHPIDCQKNCCKDKTRIDRWETVLKSYEELTKPSNMAKPKPKPKAKDMSDDPLNHAFKLTREIKKLKKTNREVRSELKDFSRKSKKFTVDLLDTCENSKEVDVIFNSGQDDEQKKIEILTEAVAAKHKEFVAHRHAQQLLRTIVYADFPTRNFVQGLFGYASYTITFPIWACIFILKPQTFHNEWYYMGKPFGKFVSHASQYCVFVTLLALSSLRNSTEPRAI</sequence>
<accession>A0A7D9EP43</accession>
<evidence type="ECO:0000256" key="6">
    <source>
        <dbReference type="SAM" id="Phobius"/>
    </source>
</evidence>
<evidence type="ECO:0000256" key="2">
    <source>
        <dbReference type="ARBA" id="ARBA00023065"/>
    </source>
</evidence>
<feature type="non-terminal residue" evidence="7">
    <location>
        <position position="250"/>
    </location>
</feature>
<evidence type="ECO:0000313" key="7">
    <source>
        <dbReference type="EMBL" id="CAB4013040.1"/>
    </source>
</evidence>
<dbReference type="AlphaFoldDB" id="A0A7D9EP43"/>
<proteinExistence type="predicted"/>
<keyword evidence="6" id="KW-0812">Transmembrane</keyword>
<keyword evidence="2" id="KW-0406">Ion transport</keyword>
<feature type="region of interest" description="Disordered" evidence="5">
    <location>
        <begin position="1"/>
        <end position="26"/>
    </location>
</feature>